<evidence type="ECO:0000256" key="2">
    <source>
        <dbReference type="SAM" id="SignalP"/>
    </source>
</evidence>
<evidence type="ECO:0000313" key="4">
    <source>
        <dbReference type="Proteomes" id="UP001497382"/>
    </source>
</evidence>
<feature type="region of interest" description="Disordered" evidence="1">
    <location>
        <begin position="204"/>
        <end position="227"/>
    </location>
</feature>
<proteinExistence type="predicted"/>
<protein>
    <submittedName>
        <fullName evidence="3">Uncharacterized protein</fullName>
    </submittedName>
</protein>
<reference evidence="3 4" key="1">
    <citation type="submission" date="2024-04" db="EMBL/GenBank/DDBJ databases">
        <authorList>
            <person name="Rising A."/>
            <person name="Reimegard J."/>
            <person name="Sonavane S."/>
            <person name="Akerstrom W."/>
            <person name="Nylinder S."/>
            <person name="Hedman E."/>
            <person name="Kallberg Y."/>
        </authorList>
    </citation>
    <scope>NUCLEOTIDE SEQUENCE [LARGE SCALE GENOMIC DNA]</scope>
</reference>
<feature type="compositionally biased region" description="Polar residues" evidence="1">
    <location>
        <begin position="285"/>
        <end position="307"/>
    </location>
</feature>
<dbReference type="Proteomes" id="UP001497382">
    <property type="component" value="Unassembled WGS sequence"/>
</dbReference>
<feature type="compositionally biased region" description="Basic residues" evidence="1">
    <location>
        <begin position="614"/>
        <end position="625"/>
    </location>
</feature>
<feature type="region of interest" description="Disordered" evidence="1">
    <location>
        <begin position="398"/>
        <end position="468"/>
    </location>
</feature>
<feature type="region of interest" description="Disordered" evidence="1">
    <location>
        <begin position="588"/>
        <end position="625"/>
    </location>
</feature>
<accession>A0AAV1ZJU1</accession>
<name>A0AAV1ZJU1_9ARAC</name>
<feature type="region of interest" description="Disordered" evidence="1">
    <location>
        <begin position="329"/>
        <end position="350"/>
    </location>
</feature>
<feature type="chain" id="PRO_5043696260" evidence="2">
    <location>
        <begin position="31"/>
        <end position="663"/>
    </location>
</feature>
<organism evidence="3 4">
    <name type="scientific">Larinioides sclopetarius</name>
    <dbReference type="NCBI Taxonomy" id="280406"/>
    <lineage>
        <taxon>Eukaryota</taxon>
        <taxon>Metazoa</taxon>
        <taxon>Ecdysozoa</taxon>
        <taxon>Arthropoda</taxon>
        <taxon>Chelicerata</taxon>
        <taxon>Arachnida</taxon>
        <taxon>Araneae</taxon>
        <taxon>Araneomorphae</taxon>
        <taxon>Entelegynae</taxon>
        <taxon>Araneoidea</taxon>
        <taxon>Araneidae</taxon>
        <taxon>Larinioides</taxon>
    </lineage>
</organism>
<gene>
    <name evidence="3" type="ORF">LARSCL_LOCUS5438</name>
</gene>
<feature type="region of interest" description="Disordered" evidence="1">
    <location>
        <begin position="284"/>
        <end position="315"/>
    </location>
</feature>
<feature type="compositionally biased region" description="Polar residues" evidence="1">
    <location>
        <begin position="360"/>
        <end position="375"/>
    </location>
</feature>
<feature type="region of interest" description="Disordered" evidence="1">
    <location>
        <begin position="357"/>
        <end position="376"/>
    </location>
</feature>
<evidence type="ECO:0000256" key="1">
    <source>
        <dbReference type="SAM" id="MobiDB-lite"/>
    </source>
</evidence>
<sequence length="663" mass="76830">MDTRRWGSPKNRRCLKTIFLVCFFVHHATSDYSPILDSQGLSESAADSRNKLEALNHLFPFNSDQESDYKRSSAFFPLRGKKLTAGDMDTANYPFMSQQGDSEEKRSQFYPLRGKKIPDELKRGSYFMPMRGRKDDESWSEDEDSVDKRMSSFMPMRGKKKSGFLDTFPHLGKPGTYSTEIMYPSSSGSNRKKRDVAWPAALTNETTDAPSESSGGNETNHSVQKRSVSFMPMRGRREYESFGSQEIKTRLLEKKQFSFMPMRGRRYPFNDSNGSVALDLKLGDESTSSSRTVPTLSDTEAQNQMQNDNDKRASSFMPMRGRRIPYDDINSVEYGTSPHEDKRRSNFMPMRGRKSHMDNMDSTNEHNNYSNNKRLSSFMPMRGRRKLVEFTDFNDHEMDSDDKRGSSFMPMRGRRESLEDLSSSNDFENKRGSYFMPMRGRRSIDDSSVENQTGSLREKRSSSFVPMRGRKMDSSIEDYLEKKASSFMPMRGRRDLEDSFTQNLEDKRGSYFMPMRGRRGVFDTTYYYNTYPNIFSTGIGSSLMTRHYNGEFYPVSSIRRYVSKARKFDWDSVKRAFHATRGKRFEVGKDSEEAWESEEQEQNDPSKSESGKGCRYKRSIIRPRMPLKPHRQYIALKRPMSFFATRGKRLDESAIDSTASKLR</sequence>
<feature type="compositionally biased region" description="Acidic residues" evidence="1">
    <location>
        <begin position="593"/>
        <end position="602"/>
    </location>
</feature>
<evidence type="ECO:0000313" key="3">
    <source>
        <dbReference type="EMBL" id="CAL1270683.1"/>
    </source>
</evidence>
<feature type="signal peptide" evidence="2">
    <location>
        <begin position="1"/>
        <end position="30"/>
    </location>
</feature>
<comment type="caution">
    <text evidence="3">The sequence shown here is derived from an EMBL/GenBank/DDBJ whole genome shotgun (WGS) entry which is preliminary data.</text>
</comment>
<keyword evidence="2" id="KW-0732">Signal</keyword>
<dbReference type="EMBL" id="CAXIEN010000050">
    <property type="protein sequence ID" value="CAL1270683.1"/>
    <property type="molecule type" value="Genomic_DNA"/>
</dbReference>
<keyword evidence="4" id="KW-1185">Reference proteome</keyword>
<dbReference type="AlphaFoldDB" id="A0AAV1ZJU1"/>